<sequence length="138" mass="15693">VINRLRHYWINRTTRRRFLLGTAGGGLGAMGGGYAYMRLWESGWLETTRHKVPLNQQGAQFRVLHLSDLHASRVVSLAYLRRALGVGLEMNPDLICITGDFITWKYKRYDVYAKVLRMLSDHAPVYACLGNHDGGSWA</sequence>
<evidence type="ECO:0000256" key="2">
    <source>
        <dbReference type="ARBA" id="ARBA00022801"/>
    </source>
</evidence>
<dbReference type="GO" id="GO:0016020">
    <property type="term" value="C:membrane"/>
    <property type="evidence" value="ECO:0007669"/>
    <property type="project" value="GOC"/>
</dbReference>
<reference evidence="5" key="1">
    <citation type="submission" date="2018-05" db="EMBL/GenBank/DDBJ databases">
        <authorList>
            <person name="Lanie J.A."/>
            <person name="Ng W.-L."/>
            <person name="Kazmierczak K.M."/>
            <person name="Andrzejewski T.M."/>
            <person name="Davidsen T.M."/>
            <person name="Wayne K.J."/>
            <person name="Tettelin H."/>
            <person name="Glass J.I."/>
            <person name="Rusch D."/>
            <person name="Podicherti R."/>
            <person name="Tsui H.-C.T."/>
            <person name="Winkler M.E."/>
        </authorList>
    </citation>
    <scope>NUCLEOTIDE SEQUENCE</scope>
</reference>
<name>A0A383B1B9_9ZZZZ</name>
<accession>A0A383B1B9</accession>
<evidence type="ECO:0000313" key="5">
    <source>
        <dbReference type="EMBL" id="SVE13762.1"/>
    </source>
</evidence>
<keyword evidence="3" id="KW-0812">Transmembrane</keyword>
<dbReference type="InterPro" id="IPR029052">
    <property type="entry name" value="Metallo-depent_PP-like"/>
</dbReference>
<dbReference type="SUPFAM" id="SSF56300">
    <property type="entry name" value="Metallo-dependent phosphatases"/>
    <property type="match status" value="1"/>
</dbReference>
<dbReference type="PANTHER" id="PTHR31302">
    <property type="entry name" value="TRANSMEMBRANE PROTEIN WITH METALLOPHOSPHOESTERASE DOMAIN-RELATED"/>
    <property type="match status" value="1"/>
</dbReference>
<proteinExistence type="predicted"/>
<dbReference type="PANTHER" id="PTHR31302:SF31">
    <property type="entry name" value="PHOSPHODIESTERASE YAEI"/>
    <property type="match status" value="1"/>
</dbReference>
<dbReference type="InterPro" id="IPR004843">
    <property type="entry name" value="Calcineurin-like_PHP"/>
</dbReference>
<dbReference type="Pfam" id="PF00149">
    <property type="entry name" value="Metallophos"/>
    <property type="match status" value="1"/>
</dbReference>
<keyword evidence="3" id="KW-1133">Transmembrane helix</keyword>
<feature type="transmembrane region" description="Helical" evidence="3">
    <location>
        <begin position="18"/>
        <end position="37"/>
    </location>
</feature>
<gene>
    <name evidence="5" type="ORF">METZ01_LOCUS466616</name>
</gene>
<feature type="non-terminal residue" evidence="5">
    <location>
        <position position="1"/>
    </location>
</feature>
<keyword evidence="2" id="KW-0378">Hydrolase</keyword>
<keyword evidence="3" id="KW-0472">Membrane</keyword>
<evidence type="ECO:0000259" key="4">
    <source>
        <dbReference type="Pfam" id="PF00149"/>
    </source>
</evidence>
<dbReference type="GO" id="GO:0008758">
    <property type="term" value="F:UDP-2,3-diacylglucosamine hydrolase activity"/>
    <property type="evidence" value="ECO:0007669"/>
    <property type="project" value="TreeGrafter"/>
</dbReference>
<organism evidence="5">
    <name type="scientific">marine metagenome</name>
    <dbReference type="NCBI Taxonomy" id="408172"/>
    <lineage>
        <taxon>unclassified sequences</taxon>
        <taxon>metagenomes</taxon>
        <taxon>ecological metagenomes</taxon>
    </lineage>
</organism>
<dbReference type="InterPro" id="IPR051158">
    <property type="entry name" value="Metallophosphoesterase_sf"/>
</dbReference>
<keyword evidence="1" id="KW-0479">Metal-binding</keyword>
<evidence type="ECO:0000256" key="1">
    <source>
        <dbReference type="ARBA" id="ARBA00022723"/>
    </source>
</evidence>
<dbReference type="EMBL" id="UINC01196657">
    <property type="protein sequence ID" value="SVE13762.1"/>
    <property type="molecule type" value="Genomic_DNA"/>
</dbReference>
<protein>
    <recommendedName>
        <fullName evidence="4">Calcineurin-like phosphoesterase domain-containing protein</fullName>
    </recommendedName>
</protein>
<dbReference type="GO" id="GO:0046872">
    <property type="term" value="F:metal ion binding"/>
    <property type="evidence" value="ECO:0007669"/>
    <property type="project" value="UniProtKB-KW"/>
</dbReference>
<dbReference type="AlphaFoldDB" id="A0A383B1B9"/>
<dbReference type="Gene3D" id="3.60.21.10">
    <property type="match status" value="1"/>
</dbReference>
<feature type="non-terminal residue" evidence="5">
    <location>
        <position position="138"/>
    </location>
</feature>
<evidence type="ECO:0000256" key="3">
    <source>
        <dbReference type="SAM" id="Phobius"/>
    </source>
</evidence>
<dbReference type="GO" id="GO:0009245">
    <property type="term" value="P:lipid A biosynthetic process"/>
    <property type="evidence" value="ECO:0007669"/>
    <property type="project" value="TreeGrafter"/>
</dbReference>
<feature type="domain" description="Calcineurin-like phosphoesterase" evidence="4">
    <location>
        <begin position="61"/>
        <end position="133"/>
    </location>
</feature>